<dbReference type="OrthoDB" id="2579025at2759"/>
<evidence type="ECO:0000259" key="1">
    <source>
        <dbReference type="Pfam" id="PF13378"/>
    </source>
</evidence>
<dbReference type="Pfam" id="PF13378">
    <property type="entry name" value="MR_MLE_C"/>
    <property type="match status" value="1"/>
</dbReference>
<dbReference type="PROSITE" id="PS00909">
    <property type="entry name" value="MR_MLE_2"/>
    <property type="match status" value="1"/>
</dbReference>
<evidence type="ECO:0000313" key="2">
    <source>
        <dbReference type="EMBL" id="RPD52310.1"/>
    </source>
</evidence>
<dbReference type="SUPFAM" id="SSF51604">
    <property type="entry name" value="Enolase C-terminal domain-like"/>
    <property type="match status" value="1"/>
</dbReference>
<dbReference type="Proteomes" id="UP000313359">
    <property type="component" value="Unassembled WGS sequence"/>
</dbReference>
<dbReference type="Gene3D" id="3.20.20.120">
    <property type="entry name" value="Enolase-like C-terminal domain"/>
    <property type="match status" value="1"/>
</dbReference>
<accession>A0A5C2RMH7</accession>
<evidence type="ECO:0000313" key="3">
    <source>
        <dbReference type="Proteomes" id="UP000313359"/>
    </source>
</evidence>
<feature type="domain" description="Enolase C-terminal" evidence="1">
    <location>
        <begin position="2"/>
        <end position="54"/>
    </location>
</feature>
<gene>
    <name evidence="2" type="ORF">L227DRAFT_617921</name>
</gene>
<dbReference type="AlphaFoldDB" id="A0A5C2RMH7"/>
<reference evidence="2" key="1">
    <citation type="journal article" date="2018" name="Genome Biol. Evol.">
        <title>Genomics and development of Lentinus tigrinus, a white-rot wood-decaying mushroom with dimorphic fruiting bodies.</title>
        <authorList>
            <person name="Wu B."/>
            <person name="Xu Z."/>
            <person name="Knudson A."/>
            <person name="Carlson A."/>
            <person name="Chen N."/>
            <person name="Kovaka S."/>
            <person name="LaButti K."/>
            <person name="Lipzen A."/>
            <person name="Pennachio C."/>
            <person name="Riley R."/>
            <person name="Schakwitz W."/>
            <person name="Umezawa K."/>
            <person name="Ohm R.A."/>
            <person name="Grigoriev I.V."/>
            <person name="Nagy L.G."/>
            <person name="Gibbons J."/>
            <person name="Hibbett D."/>
        </authorList>
    </citation>
    <scope>NUCLEOTIDE SEQUENCE [LARGE SCALE GENOMIC DNA]</scope>
    <source>
        <strain evidence="2">ALCF2SS1-6</strain>
    </source>
</reference>
<protein>
    <recommendedName>
        <fullName evidence="1">Enolase C-terminal domain-containing protein</fullName>
    </recommendedName>
</protein>
<dbReference type="EMBL" id="ML122374">
    <property type="protein sequence ID" value="RPD52310.1"/>
    <property type="molecule type" value="Genomic_DNA"/>
</dbReference>
<dbReference type="STRING" id="1328759.A0A5C2RMH7"/>
<proteinExistence type="predicted"/>
<sequence>TVARVKEVKAIGVDVGIDFHGRVHKGTAKQLARMLQPLQPMFIEEPLLPTQPEEITAGPRQDGLDAHCAGVKCCNTHGLSLSLRAPGRIIAWSQLRSGRNAAISTGDDEEANKHSPLLPSDFPAGSVSVPRQPTSPALLIVPVPQFFCTSDAPDIPSA</sequence>
<dbReference type="InterPro" id="IPR029065">
    <property type="entry name" value="Enolase_C-like"/>
</dbReference>
<dbReference type="GO" id="GO:0009063">
    <property type="term" value="P:amino acid catabolic process"/>
    <property type="evidence" value="ECO:0007669"/>
    <property type="project" value="InterPro"/>
</dbReference>
<organism evidence="2 3">
    <name type="scientific">Lentinus tigrinus ALCF2SS1-6</name>
    <dbReference type="NCBI Taxonomy" id="1328759"/>
    <lineage>
        <taxon>Eukaryota</taxon>
        <taxon>Fungi</taxon>
        <taxon>Dikarya</taxon>
        <taxon>Basidiomycota</taxon>
        <taxon>Agaricomycotina</taxon>
        <taxon>Agaricomycetes</taxon>
        <taxon>Polyporales</taxon>
        <taxon>Polyporaceae</taxon>
        <taxon>Lentinus</taxon>
    </lineage>
</organism>
<dbReference type="InterPro" id="IPR036849">
    <property type="entry name" value="Enolase-like_C_sf"/>
</dbReference>
<name>A0A5C2RMH7_9APHY</name>
<feature type="non-terminal residue" evidence="2">
    <location>
        <position position="1"/>
    </location>
</feature>
<dbReference type="InterPro" id="IPR018110">
    <property type="entry name" value="Mandel_Rmase/mucon_lact_enz_CS"/>
</dbReference>
<keyword evidence="3" id="KW-1185">Reference proteome</keyword>